<dbReference type="Proteomes" id="UP000095286">
    <property type="component" value="Unplaced"/>
</dbReference>
<proteinExistence type="predicted"/>
<accession>A0AC35TXQ6</accession>
<sequence length="578" mass="67560">MTQSSKRPSAMVMALSEKDTLSSIMNNFTKLSRFGNTNVHFFNYINNATHRSSNICLHNAIIIKLEETEEVLSGSVFEMQFTSELEYYQVLESLQPEYLEIEQLLKVVIVSIDFNWETEPLLDKIANMINYVFEKKFAFKNLSILNFKGRSDRMMQLKYSDKLSDMDVVLRLNSDKIREIEFGDYLNVALHLAENHCMKGYMFRHFANLDTIKLRINGKDTNTIFDNKHLLHQFFKLISNSDESKVLKLNIIVVKQLSLTNNKVFMKLFADLGCQYNVNVSFWYSRVSTANLEKSFEIDMLERLEICLFDLTSHYLFQPSLVLLKNLSSLRLNVDNTINFSAANRKHVAIFCLLTNLKYFTIDMRNIYFRTDDREQFVKNFILSLPSSLLSFRVTNDSSYYTNWLPKIASTYSQLHSLNVKSKSTNVNLSLDPQIFMPFMNIQVLEMNCLRSTKFIFPETIRVLIIHCDTHCENINDTQVQDDARLYGIYAVQVLEETAKAIKNTRLIDIEGTKCDCHLLKNKFKCVAIKQNWKKNFLIIQLQCAKDWNLFSQMRHTNKKSNLSNFNFSQINPFDHLF</sequence>
<evidence type="ECO:0000313" key="2">
    <source>
        <dbReference type="WBParaSite" id="RSKR_0000547700.1"/>
    </source>
</evidence>
<evidence type="ECO:0000313" key="1">
    <source>
        <dbReference type="Proteomes" id="UP000095286"/>
    </source>
</evidence>
<reference evidence="2" key="1">
    <citation type="submission" date="2016-11" db="UniProtKB">
        <authorList>
            <consortium name="WormBaseParasite"/>
        </authorList>
    </citation>
    <scope>IDENTIFICATION</scope>
    <source>
        <strain evidence="2">KR3021</strain>
    </source>
</reference>
<organism evidence="1 2">
    <name type="scientific">Rhabditophanes sp. KR3021</name>
    <dbReference type="NCBI Taxonomy" id="114890"/>
    <lineage>
        <taxon>Eukaryota</taxon>
        <taxon>Metazoa</taxon>
        <taxon>Ecdysozoa</taxon>
        <taxon>Nematoda</taxon>
        <taxon>Chromadorea</taxon>
        <taxon>Rhabditida</taxon>
        <taxon>Tylenchina</taxon>
        <taxon>Panagrolaimomorpha</taxon>
        <taxon>Strongyloidoidea</taxon>
        <taxon>Alloionematidae</taxon>
        <taxon>Rhabditophanes</taxon>
    </lineage>
</organism>
<dbReference type="WBParaSite" id="RSKR_0000547700.1">
    <property type="protein sequence ID" value="RSKR_0000547700.1"/>
    <property type="gene ID" value="RSKR_0000547700"/>
</dbReference>
<protein>
    <submittedName>
        <fullName evidence="2">FTH domain-containing protein</fullName>
    </submittedName>
</protein>
<name>A0AC35TXQ6_9BILA</name>